<sequence length="250" mass="27965">KMLATAHSGFTLLNFEGDVSGVSVVVAMTRGKETTIVGRVPSGVRRDEHAANIDFVSIDNENWKKNPRSITVLASLNEQLIDRGVSAVAREIMQLTKSTTVIGLVYGEMTSLADFNQLTSIATRIGFIEEREGRISARVRTVRKNGLIEEKRFVLSRGAHGGLIEEREKKEEEVMKIVERVEEKKEEKKEMKRGDDKMRRMMENPFEAAKSEDGLVAIHHGKVRVGGRIIYSADDADDLDDSDPDDDLHI</sequence>
<keyword evidence="8" id="KW-0539">Nucleus</keyword>
<proteinExistence type="inferred from homology"/>
<feature type="coiled-coil region" evidence="9">
    <location>
        <begin position="164"/>
        <end position="204"/>
    </location>
</feature>
<comment type="similarity">
    <text evidence="4">Belongs to the ELP5 family.</text>
</comment>
<dbReference type="InterPro" id="IPR019519">
    <property type="entry name" value="Elp5"/>
</dbReference>
<gene>
    <name evidence="10" type="ORF">PFISCL1PPCAC_8050</name>
</gene>
<keyword evidence="9" id="KW-0175">Coiled coil</keyword>
<evidence type="ECO:0000256" key="5">
    <source>
        <dbReference type="ARBA" id="ARBA00020264"/>
    </source>
</evidence>
<dbReference type="GO" id="GO:0033588">
    <property type="term" value="C:elongator holoenzyme complex"/>
    <property type="evidence" value="ECO:0007669"/>
    <property type="project" value="InterPro"/>
</dbReference>
<evidence type="ECO:0000256" key="9">
    <source>
        <dbReference type="SAM" id="Coils"/>
    </source>
</evidence>
<accession>A0AAV5VEV4</accession>
<organism evidence="10 11">
    <name type="scientific">Pristionchus fissidentatus</name>
    <dbReference type="NCBI Taxonomy" id="1538716"/>
    <lineage>
        <taxon>Eukaryota</taxon>
        <taxon>Metazoa</taxon>
        <taxon>Ecdysozoa</taxon>
        <taxon>Nematoda</taxon>
        <taxon>Chromadorea</taxon>
        <taxon>Rhabditida</taxon>
        <taxon>Rhabditina</taxon>
        <taxon>Diplogasteromorpha</taxon>
        <taxon>Diplogasteroidea</taxon>
        <taxon>Neodiplogasteridae</taxon>
        <taxon>Pristionchus</taxon>
    </lineage>
</organism>
<evidence type="ECO:0000256" key="3">
    <source>
        <dbReference type="ARBA" id="ARBA00005043"/>
    </source>
</evidence>
<dbReference type="Proteomes" id="UP001432322">
    <property type="component" value="Unassembled WGS sequence"/>
</dbReference>
<dbReference type="GO" id="GO:0005829">
    <property type="term" value="C:cytosol"/>
    <property type="evidence" value="ECO:0007669"/>
    <property type="project" value="TreeGrafter"/>
</dbReference>
<feature type="non-terminal residue" evidence="10">
    <location>
        <position position="1"/>
    </location>
</feature>
<name>A0AAV5VEV4_9BILA</name>
<evidence type="ECO:0000256" key="4">
    <source>
        <dbReference type="ARBA" id="ARBA00009567"/>
    </source>
</evidence>
<keyword evidence="6" id="KW-0963">Cytoplasm</keyword>
<comment type="pathway">
    <text evidence="3">tRNA modification; 5-methoxycarbonylmethyl-2-thiouridine-tRNA biosynthesis.</text>
</comment>
<keyword evidence="7" id="KW-0819">tRNA processing</keyword>
<evidence type="ECO:0000256" key="1">
    <source>
        <dbReference type="ARBA" id="ARBA00004123"/>
    </source>
</evidence>
<dbReference type="AlphaFoldDB" id="A0AAV5VEV4"/>
<dbReference type="GO" id="GO:0005634">
    <property type="term" value="C:nucleus"/>
    <property type="evidence" value="ECO:0007669"/>
    <property type="project" value="UniProtKB-SubCell"/>
</dbReference>
<dbReference type="EMBL" id="BTSY01000002">
    <property type="protein sequence ID" value="GMT16753.1"/>
    <property type="molecule type" value="Genomic_DNA"/>
</dbReference>
<evidence type="ECO:0000256" key="7">
    <source>
        <dbReference type="ARBA" id="ARBA00022694"/>
    </source>
</evidence>
<dbReference type="PANTHER" id="PTHR15641">
    <property type="entry name" value="ELONGATOR COMPLEX PROTEIN 5"/>
    <property type="match status" value="1"/>
</dbReference>
<evidence type="ECO:0000313" key="10">
    <source>
        <dbReference type="EMBL" id="GMT16753.1"/>
    </source>
</evidence>
<evidence type="ECO:0000313" key="11">
    <source>
        <dbReference type="Proteomes" id="UP001432322"/>
    </source>
</evidence>
<evidence type="ECO:0000256" key="2">
    <source>
        <dbReference type="ARBA" id="ARBA00004496"/>
    </source>
</evidence>
<comment type="subcellular location">
    <subcellularLocation>
        <location evidence="2">Cytoplasm</location>
    </subcellularLocation>
    <subcellularLocation>
        <location evidence="1">Nucleus</location>
    </subcellularLocation>
</comment>
<reference evidence="10" key="1">
    <citation type="submission" date="2023-10" db="EMBL/GenBank/DDBJ databases">
        <title>Genome assembly of Pristionchus species.</title>
        <authorList>
            <person name="Yoshida K."/>
            <person name="Sommer R.J."/>
        </authorList>
    </citation>
    <scope>NUCLEOTIDE SEQUENCE</scope>
    <source>
        <strain evidence="10">RS5133</strain>
    </source>
</reference>
<comment type="caution">
    <text evidence="10">The sequence shown here is derived from an EMBL/GenBank/DDBJ whole genome shotgun (WGS) entry which is preliminary data.</text>
</comment>
<dbReference type="PANTHER" id="PTHR15641:SF1">
    <property type="entry name" value="ELONGATOR COMPLEX PROTEIN 5"/>
    <property type="match status" value="1"/>
</dbReference>
<dbReference type="GO" id="GO:0002098">
    <property type="term" value="P:tRNA wobble uridine modification"/>
    <property type="evidence" value="ECO:0007669"/>
    <property type="project" value="InterPro"/>
</dbReference>
<keyword evidence="11" id="KW-1185">Reference proteome</keyword>
<evidence type="ECO:0000256" key="6">
    <source>
        <dbReference type="ARBA" id="ARBA00022490"/>
    </source>
</evidence>
<dbReference type="GO" id="GO:0000049">
    <property type="term" value="F:tRNA binding"/>
    <property type="evidence" value="ECO:0007669"/>
    <property type="project" value="TreeGrafter"/>
</dbReference>
<protein>
    <recommendedName>
        <fullName evidence="5">Elongator complex protein 5</fullName>
    </recommendedName>
</protein>
<evidence type="ECO:0000256" key="8">
    <source>
        <dbReference type="ARBA" id="ARBA00023242"/>
    </source>
</evidence>